<dbReference type="EMBL" id="BOMB01000040">
    <property type="protein sequence ID" value="GID15243.1"/>
    <property type="molecule type" value="Genomic_DNA"/>
</dbReference>
<sequence length="353" mass="37650">MHGPGAYPKRAREMTDQSDRDAVWSRQAGETTDFVVVPPPARDVPGSTPIVRAAHPAHPRAESGLVTAAHEVSAPPPPDAQRHWWQRRDPVALGGGTPGGTTDKPRGLRLGWFLGAAGTVLGVGLIVVLAMAITGSFGGGGGLPFGVHTQKQTGPPLAQACPPPTATANPGYKEGPPAPPGPRTSDRTAGISYKQFSSPFQPWHEDWVGGQLKVHYRVGQAFVTEQYSKGQYLASVLSGSVPATVNDGTILDLKCVGQQIVADVRESYYPQPNHMDKIEDKLTTIGGLNAWVSIFRLHFDDSKDGLKADNELVGVVTLDVGKPTAAVLYVSIPGTHKQYDWVVKDAINSIRRS</sequence>
<keyword evidence="2" id="KW-1133">Transmembrane helix</keyword>
<comment type="caution">
    <text evidence="3">The sequence shown here is derived from an EMBL/GenBank/DDBJ whole genome shotgun (WGS) entry which is preliminary data.</text>
</comment>
<dbReference type="Proteomes" id="UP000612808">
    <property type="component" value="Unassembled WGS sequence"/>
</dbReference>
<evidence type="ECO:0000313" key="3">
    <source>
        <dbReference type="EMBL" id="GID15243.1"/>
    </source>
</evidence>
<feature type="transmembrane region" description="Helical" evidence="2">
    <location>
        <begin position="110"/>
        <end position="133"/>
    </location>
</feature>
<proteinExistence type="predicted"/>
<feature type="compositionally biased region" description="Basic and acidic residues" evidence="1">
    <location>
        <begin position="10"/>
        <end position="23"/>
    </location>
</feature>
<feature type="region of interest" description="Disordered" evidence="1">
    <location>
        <begin position="148"/>
        <end position="189"/>
    </location>
</feature>
<protein>
    <submittedName>
        <fullName evidence="3">Uncharacterized protein</fullName>
    </submittedName>
</protein>
<keyword evidence="2" id="KW-0812">Transmembrane</keyword>
<reference evidence="3" key="1">
    <citation type="submission" date="2021-01" db="EMBL/GenBank/DDBJ databases">
        <title>Whole genome shotgun sequence of Actinocatenispora rupis NBRC 107355.</title>
        <authorList>
            <person name="Komaki H."/>
            <person name="Tamura T."/>
        </authorList>
    </citation>
    <scope>NUCLEOTIDE SEQUENCE</scope>
    <source>
        <strain evidence="3">NBRC 107355</strain>
    </source>
</reference>
<accession>A0A8J3JHV4</accession>
<evidence type="ECO:0000313" key="4">
    <source>
        <dbReference type="Proteomes" id="UP000612808"/>
    </source>
</evidence>
<evidence type="ECO:0000256" key="2">
    <source>
        <dbReference type="SAM" id="Phobius"/>
    </source>
</evidence>
<organism evidence="3 4">
    <name type="scientific">Actinocatenispora rupis</name>
    <dbReference type="NCBI Taxonomy" id="519421"/>
    <lineage>
        <taxon>Bacteria</taxon>
        <taxon>Bacillati</taxon>
        <taxon>Actinomycetota</taxon>
        <taxon>Actinomycetes</taxon>
        <taxon>Micromonosporales</taxon>
        <taxon>Micromonosporaceae</taxon>
        <taxon>Actinocatenispora</taxon>
    </lineage>
</organism>
<keyword evidence="4" id="KW-1185">Reference proteome</keyword>
<gene>
    <name evidence="3" type="ORF">Aru02nite_61320</name>
</gene>
<dbReference type="AlphaFoldDB" id="A0A8J3JHV4"/>
<keyword evidence="2" id="KW-0472">Membrane</keyword>
<name>A0A8J3JHV4_9ACTN</name>
<feature type="region of interest" description="Disordered" evidence="1">
    <location>
        <begin position="1"/>
        <end position="42"/>
    </location>
</feature>
<evidence type="ECO:0000256" key="1">
    <source>
        <dbReference type="SAM" id="MobiDB-lite"/>
    </source>
</evidence>